<organism evidence="9 10">
    <name type="scientific">Pseudohoeflea coraliihabitans</name>
    <dbReference type="NCBI Taxonomy" id="2860393"/>
    <lineage>
        <taxon>Bacteria</taxon>
        <taxon>Pseudomonadati</taxon>
        <taxon>Pseudomonadota</taxon>
        <taxon>Alphaproteobacteria</taxon>
        <taxon>Hyphomicrobiales</taxon>
        <taxon>Rhizobiaceae</taxon>
        <taxon>Pseudohoeflea</taxon>
    </lineage>
</organism>
<dbReference type="SMART" id="SM00382">
    <property type="entry name" value="AAA"/>
    <property type="match status" value="1"/>
</dbReference>
<dbReference type="PROSITE" id="PS00211">
    <property type="entry name" value="ABC_TRANSPORTER_1"/>
    <property type="match status" value="1"/>
</dbReference>
<name>A0ABS6WJ93_9HYPH</name>
<protein>
    <submittedName>
        <fullName evidence="9">ABC transporter ATP-binding protein</fullName>
    </submittedName>
</protein>
<keyword evidence="3" id="KW-0813">Transport</keyword>
<evidence type="ECO:0000256" key="1">
    <source>
        <dbReference type="ARBA" id="ARBA00004417"/>
    </source>
</evidence>
<evidence type="ECO:0000259" key="8">
    <source>
        <dbReference type="PROSITE" id="PS50893"/>
    </source>
</evidence>
<dbReference type="InterPro" id="IPR017871">
    <property type="entry name" value="ABC_transporter-like_CS"/>
</dbReference>
<dbReference type="NCBIfam" id="TIGR01727">
    <property type="entry name" value="oligo_HPY"/>
    <property type="match status" value="1"/>
</dbReference>
<dbReference type="PANTHER" id="PTHR43297:SF2">
    <property type="entry name" value="DIPEPTIDE TRANSPORT ATP-BINDING PROTEIN DPPD"/>
    <property type="match status" value="1"/>
</dbReference>
<comment type="subcellular location">
    <subcellularLocation>
        <location evidence="1">Cell inner membrane</location>
        <topology evidence="1">Peripheral membrane protein</topology>
    </subcellularLocation>
</comment>
<reference evidence="9" key="1">
    <citation type="submission" date="2021-07" db="EMBL/GenBank/DDBJ databases">
        <title>Pseudohoeflea marina sp. nov. a polyhydroxyalcanoate-producing bacterium.</title>
        <authorList>
            <person name="Zheng W."/>
            <person name="Yu S."/>
            <person name="Huang Y."/>
        </authorList>
    </citation>
    <scope>NUCLEOTIDE SEQUENCE</scope>
    <source>
        <strain evidence="9">DP4N28-3</strain>
    </source>
</reference>
<dbReference type="InterPro" id="IPR050388">
    <property type="entry name" value="ABC_Ni/Peptide_Import"/>
</dbReference>
<keyword evidence="7" id="KW-0472">Membrane</keyword>
<keyword evidence="10" id="KW-1185">Reference proteome</keyword>
<keyword evidence="4" id="KW-1003">Cell membrane</keyword>
<dbReference type="Proteomes" id="UP001430804">
    <property type="component" value="Unassembled WGS sequence"/>
</dbReference>
<dbReference type="InterPro" id="IPR013563">
    <property type="entry name" value="Oligopep_ABC_C"/>
</dbReference>
<evidence type="ECO:0000313" key="10">
    <source>
        <dbReference type="Proteomes" id="UP001430804"/>
    </source>
</evidence>
<gene>
    <name evidence="9" type="ORF">KY465_01830</name>
</gene>
<dbReference type="PROSITE" id="PS50893">
    <property type="entry name" value="ABC_TRANSPORTER_2"/>
    <property type="match status" value="1"/>
</dbReference>
<dbReference type="Pfam" id="PF00005">
    <property type="entry name" value="ABC_tran"/>
    <property type="match status" value="1"/>
</dbReference>
<sequence>MAVVGESGSGKSVTMLSVMGLLDRQTAEVTGDVHYFDGNGQTRNLRRMPRRELDRIRGREIAMIFQDATASLNPLIRVGEQIAETIRLHAGADRQEAWRRTVQLLEDVGIAAAEQRARSYPHELSGGMRQRVMIAIALAGEPRLLIADEPTTALDVTIQTQILNLLEQLKRDRDLSILIVTHDLGVVAEVADRVVVMYAGEIVESGAAGDLLQRPRHPYTAALLACLPQIDWDAAAQTAAYERAKPGTVPTIDETFTGCRFRARCAMARATCERDVPMFETGPGWTSRCFFWEEMA</sequence>
<evidence type="ECO:0000256" key="2">
    <source>
        <dbReference type="ARBA" id="ARBA00005417"/>
    </source>
</evidence>
<dbReference type="InterPro" id="IPR003439">
    <property type="entry name" value="ABC_transporter-like_ATP-bd"/>
</dbReference>
<proteinExistence type="inferred from homology"/>
<dbReference type="EMBL" id="JAHWQX010000001">
    <property type="protein sequence ID" value="MBW3096013.1"/>
    <property type="molecule type" value="Genomic_DNA"/>
</dbReference>
<dbReference type="CDD" id="cd03257">
    <property type="entry name" value="ABC_NikE_OppD_transporters"/>
    <property type="match status" value="1"/>
</dbReference>
<evidence type="ECO:0000256" key="6">
    <source>
        <dbReference type="ARBA" id="ARBA00022840"/>
    </source>
</evidence>
<keyword evidence="6 9" id="KW-0067">ATP-binding</keyword>
<dbReference type="Pfam" id="PF08352">
    <property type="entry name" value="oligo_HPY"/>
    <property type="match status" value="1"/>
</dbReference>
<evidence type="ECO:0000256" key="3">
    <source>
        <dbReference type="ARBA" id="ARBA00022448"/>
    </source>
</evidence>
<keyword evidence="5" id="KW-0547">Nucleotide-binding</keyword>
<feature type="domain" description="ABC transporter" evidence="8">
    <location>
        <begin position="4"/>
        <end position="224"/>
    </location>
</feature>
<evidence type="ECO:0000256" key="7">
    <source>
        <dbReference type="ARBA" id="ARBA00023136"/>
    </source>
</evidence>
<dbReference type="PANTHER" id="PTHR43297">
    <property type="entry name" value="OLIGOPEPTIDE TRANSPORT ATP-BINDING PROTEIN APPD"/>
    <property type="match status" value="1"/>
</dbReference>
<accession>A0ABS6WJ93</accession>
<evidence type="ECO:0000313" key="9">
    <source>
        <dbReference type="EMBL" id="MBW3096013.1"/>
    </source>
</evidence>
<evidence type="ECO:0000256" key="4">
    <source>
        <dbReference type="ARBA" id="ARBA00022475"/>
    </source>
</evidence>
<comment type="caution">
    <text evidence="9">The sequence shown here is derived from an EMBL/GenBank/DDBJ whole genome shotgun (WGS) entry which is preliminary data.</text>
</comment>
<comment type="similarity">
    <text evidence="2">Belongs to the ABC transporter superfamily.</text>
</comment>
<dbReference type="GO" id="GO:0005524">
    <property type="term" value="F:ATP binding"/>
    <property type="evidence" value="ECO:0007669"/>
    <property type="project" value="UniProtKB-KW"/>
</dbReference>
<dbReference type="InterPro" id="IPR003593">
    <property type="entry name" value="AAA+_ATPase"/>
</dbReference>
<evidence type="ECO:0000256" key="5">
    <source>
        <dbReference type="ARBA" id="ARBA00022741"/>
    </source>
</evidence>